<reference evidence="3" key="2">
    <citation type="submission" date="2009-11" db="EMBL/GenBank/DDBJ databases">
        <title>The Genome Sequence of Allomyces macrogynus strain ATCC 38327.</title>
        <authorList>
            <consortium name="The Broad Institute Genome Sequencing Platform"/>
            <person name="Russ C."/>
            <person name="Cuomo C."/>
            <person name="Shea T."/>
            <person name="Young S.K."/>
            <person name="Zeng Q."/>
            <person name="Koehrsen M."/>
            <person name="Haas B."/>
            <person name="Borodovsky M."/>
            <person name="Guigo R."/>
            <person name="Alvarado L."/>
            <person name="Berlin A."/>
            <person name="Borenstein D."/>
            <person name="Chen Z."/>
            <person name="Engels R."/>
            <person name="Freedman E."/>
            <person name="Gellesch M."/>
            <person name="Goldberg J."/>
            <person name="Griggs A."/>
            <person name="Gujja S."/>
            <person name="Heiman D."/>
            <person name="Hepburn T."/>
            <person name="Howarth C."/>
            <person name="Jen D."/>
            <person name="Larson L."/>
            <person name="Lewis B."/>
            <person name="Mehta T."/>
            <person name="Park D."/>
            <person name="Pearson M."/>
            <person name="Roberts A."/>
            <person name="Saif S."/>
            <person name="Shenoy N."/>
            <person name="Sisk P."/>
            <person name="Stolte C."/>
            <person name="Sykes S."/>
            <person name="Walk T."/>
            <person name="White J."/>
            <person name="Yandava C."/>
            <person name="Burger G."/>
            <person name="Gray M.W."/>
            <person name="Holland P.W.H."/>
            <person name="King N."/>
            <person name="Lang F.B.F."/>
            <person name="Roger A.J."/>
            <person name="Ruiz-Trillo I."/>
            <person name="Lander E."/>
            <person name="Nusbaum C."/>
        </authorList>
    </citation>
    <scope>NUCLEOTIDE SEQUENCE [LARGE SCALE GENOMIC DNA]</scope>
    <source>
        <strain evidence="3">ATCC 38327</strain>
    </source>
</reference>
<dbReference type="AlphaFoldDB" id="A0A0L0T981"/>
<name>A0A0L0T981_ALLM3</name>
<reference evidence="2 3" key="1">
    <citation type="submission" date="2009-11" db="EMBL/GenBank/DDBJ databases">
        <title>Annotation of Allomyces macrogynus ATCC 38327.</title>
        <authorList>
            <consortium name="The Broad Institute Genome Sequencing Platform"/>
            <person name="Russ C."/>
            <person name="Cuomo C."/>
            <person name="Burger G."/>
            <person name="Gray M.W."/>
            <person name="Holland P.W.H."/>
            <person name="King N."/>
            <person name="Lang F.B.F."/>
            <person name="Roger A.J."/>
            <person name="Ruiz-Trillo I."/>
            <person name="Young S.K."/>
            <person name="Zeng Q."/>
            <person name="Gargeya S."/>
            <person name="Fitzgerald M."/>
            <person name="Haas B."/>
            <person name="Abouelleil A."/>
            <person name="Alvarado L."/>
            <person name="Arachchi H.M."/>
            <person name="Berlin A."/>
            <person name="Chapman S.B."/>
            <person name="Gearin G."/>
            <person name="Goldberg J."/>
            <person name="Griggs A."/>
            <person name="Gujja S."/>
            <person name="Hansen M."/>
            <person name="Heiman D."/>
            <person name="Howarth C."/>
            <person name="Larimer J."/>
            <person name="Lui A."/>
            <person name="MacDonald P.J.P."/>
            <person name="McCowen C."/>
            <person name="Montmayeur A."/>
            <person name="Murphy C."/>
            <person name="Neiman D."/>
            <person name="Pearson M."/>
            <person name="Priest M."/>
            <person name="Roberts A."/>
            <person name="Saif S."/>
            <person name="Shea T."/>
            <person name="Sisk P."/>
            <person name="Stolte C."/>
            <person name="Sykes S."/>
            <person name="Wortman J."/>
            <person name="Nusbaum C."/>
            <person name="Birren B."/>
        </authorList>
    </citation>
    <scope>NUCLEOTIDE SEQUENCE [LARGE SCALE GENOMIC DNA]</scope>
    <source>
        <strain evidence="2 3">ATCC 38327</strain>
    </source>
</reference>
<proteinExistence type="predicted"/>
<dbReference type="EMBL" id="GG745371">
    <property type="protein sequence ID" value="KNE71275.1"/>
    <property type="molecule type" value="Genomic_DNA"/>
</dbReference>
<protein>
    <submittedName>
        <fullName evidence="2">Uncharacterized protein</fullName>
    </submittedName>
</protein>
<evidence type="ECO:0000256" key="1">
    <source>
        <dbReference type="SAM" id="MobiDB-lite"/>
    </source>
</evidence>
<feature type="compositionally biased region" description="Low complexity" evidence="1">
    <location>
        <begin position="124"/>
        <end position="136"/>
    </location>
</feature>
<dbReference type="VEuPathDB" id="FungiDB:AMAG_20324"/>
<feature type="compositionally biased region" description="Pro residues" evidence="1">
    <location>
        <begin position="94"/>
        <end position="111"/>
    </location>
</feature>
<feature type="compositionally biased region" description="Basic residues" evidence="1">
    <location>
        <begin position="137"/>
        <end position="148"/>
    </location>
</feature>
<feature type="region of interest" description="Disordered" evidence="1">
    <location>
        <begin position="89"/>
        <end position="148"/>
    </location>
</feature>
<sequence length="148" mass="16124">MTRAEWLLYVTWLERRKRYGGGEATIRSSFLACLDGAIFPKTKKLLLTTTSPTVDKPLLEFFTKVRQHQAEQYASPFYFLNCPFTGTDPFVSPARPPPPDRNPALPPPPTPSTGGGFTSAAVLPRTAAPATPAPAKGRGKKKAAAPRR</sequence>
<gene>
    <name evidence="2" type="ORF">AMAG_20324</name>
</gene>
<evidence type="ECO:0000313" key="2">
    <source>
        <dbReference type="EMBL" id="KNE71275.1"/>
    </source>
</evidence>
<dbReference type="Proteomes" id="UP000054350">
    <property type="component" value="Unassembled WGS sequence"/>
</dbReference>
<accession>A0A0L0T981</accession>
<organism evidence="2 3">
    <name type="scientific">Allomyces macrogynus (strain ATCC 38327)</name>
    <name type="common">Allomyces javanicus var. macrogynus</name>
    <dbReference type="NCBI Taxonomy" id="578462"/>
    <lineage>
        <taxon>Eukaryota</taxon>
        <taxon>Fungi</taxon>
        <taxon>Fungi incertae sedis</taxon>
        <taxon>Blastocladiomycota</taxon>
        <taxon>Blastocladiomycetes</taxon>
        <taxon>Blastocladiales</taxon>
        <taxon>Blastocladiaceae</taxon>
        <taxon>Allomyces</taxon>
    </lineage>
</organism>
<keyword evidence="3" id="KW-1185">Reference proteome</keyword>
<evidence type="ECO:0000313" key="3">
    <source>
        <dbReference type="Proteomes" id="UP000054350"/>
    </source>
</evidence>